<evidence type="ECO:0000256" key="3">
    <source>
        <dbReference type="ARBA" id="ARBA00022723"/>
    </source>
</evidence>
<protein>
    <recommendedName>
        <fullName evidence="7">Sugar phosphate phosphatase</fullName>
        <ecNumber evidence="7">3.1.3.-</ecNumber>
    </recommendedName>
</protein>
<keyword evidence="3 7" id="KW-0479">Metal-binding</keyword>
<dbReference type="SUPFAM" id="SSF111321">
    <property type="entry name" value="AF1104-like"/>
    <property type="match status" value="1"/>
</dbReference>
<dbReference type="GO" id="GO:0005634">
    <property type="term" value="C:nucleus"/>
    <property type="evidence" value="ECO:0007669"/>
    <property type="project" value="TreeGrafter"/>
</dbReference>
<accession>A0AAX4P030</accession>
<dbReference type="GO" id="GO:0046872">
    <property type="term" value="F:metal ion binding"/>
    <property type="evidence" value="ECO:0007669"/>
    <property type="project" value="UniProtKB-UniRule"/>
</dbReference>
<dbReference type="AlphaFoldDB" id="A0AAX4P030"/>
<dbReference type="EC" id="3.1.3.-" evidence="7"/>
<comment type="catalytic activity">
    <reaction evidence="1 7">
        <text>beta-D-fructose 1-phosphate + H2O = D-fructose + phosphate</text>
        <dbReference type="Rhea" id="RHEA:35603"/>
        <dbReference type="ChEBI" id="CHEBI:15377"/>
        <dbReference type="ChEBI" id="CHEBI:37721"/>
        <dbReference type="ChEBI" id="CHEBI:43474"/>
        <dbReference type="ChEBI" id="CHEBI:138881"/>
    </reaction>
</comment>
<evidence type="ECO:0000256" key="5">
    <source>
        <dbReference type="ARBA" id="ARBA00023211"/>
    </source>
</evidence>
<dbReference type="EMBL" id="CP151501">
    <property type="protein sequence ID" value="WZN59430.1"/>
    <property type="molecule type" value="Genomic_DNA"/>
</dbReference>
<comment type="catalytic activity">
    <reaction evidence="6 7">
        <text>beta-D-fructose 6-phosphate = dihydroxyacetone + D-glyceraldehyde 3-phosphate</text>
        <dbReference type="Rhea" id="RHEA:28002"/>
        <dbReference type="ChEBI" id="CHEBI:16016"/>
        <dbReference type="ChEBI" id="CHEBI:57634"/>
        <dbReference type="ChEBI" id="CHEBI:59776"/>
    </reaction>
</comment>
<evidence type="ECO:0000313" key="10">
    <source>
        <dbReference type="Proteomes" id="UP001472866"/>
    </source>
</evidence>
<dbReference type="PANTHER" id="PTHR12260">
    <property type="entry name" value="DAMAGE-CONTROL PHOSPHATASE ARMT1"/>
    <property type="match status" value="1"/>
</dbReference>
<dbReference type="InterPro" id="IPR036075">
    <property type="entry name" value="ARMT-1-like_metal-bd_sf"/>
</dbReference>
<evidence type="ECO:0000256" key="1">
    <source>
        <dbReference type="ARBA" id="ARBA00001326"/>
    </source>
</evidence>
<keyword evidence="5 7" id="KW-0464">Manganese</keyword>
<dbReference type="PANTHER" id="PTHR12260:SF6">
    <property type="entry name" value="DAMAGE-CONTROL PHOSPHATASE ARMT1"/>
    <property type="match status" value="1"/>
</dbReference>
<reference evidence="9 10" key="1">
    <citation type="submission" date="2024-03" db="EMBL/GenBank/DDBJ databases">
        <title>Complete genome sequence of the green alga Chloropicon roscoffensis RCC1871.</title>
        <authorList>
            <person name="Lemieux C."/>
            <person name="Pombert J.-F."/>
            <person name="Otis C."/>
            <person name="Turmel M."/>
        </authorList>
    </citation>
    <scope>NUCLEOTIDE SEQUENCE [LARGE SCALE GENOMIC DNA]</scope>
    <source>
        <strain evidence="9 10">RCC1871</strain>
    </source>
</reference>
<evidence type="ECO:0000256" key="6">
    <source>
        <dbReference type="ARBA" id="ARBA00048809"/>
    </source>
</evidence>
<evidence type="ECO:0000256" key="4">
    <source>
        <dbReference type="ARBA" id="ARBA00022801"/>
    </source>
</evidence>
<dbReference type="Gene3D" id="3.40.50.10880">
    <property type="entry name" value="Uncharacterised protein PF01937, DUF89, domain 3"/>
    <property type="match status" value="1"/>
</dbReference>
<keyword evidence="4 7" id="KW-0378">Hydrolase</keyword>
<feature type="domain" description="Damage-control phosphatase ARMT1-like metal-binding" evidence="8">
    <location>
        <begin position="97"/>
        <end position="446"/>
    </location>
</feature>
<dbReference type="GO" id="GO:0006974">
    <property type="term" value="P:DNA damage response"/>
    <property type="evidence" value="ECO:0007669"/>
    <property type="project" value="TreeGrafter"/>
</dbReference>
<sequence>MGPVLGWIRGTGRVEGKVTAAHRHHQHRRRLCLRLIQRRMAGKRAAGGRGGQGFGVPTLPLPIPTLSDEPGSWAFDTMSRRVNEEILRGMVMTDNEADLSDAARERLREFSRELERAGETTLRPIAQDGGADVDAWNAILSQYEGLTWLTAPWVVTEYYFYRRILEACGYFAGELGDPFERQKENGLASCAPALSPLAKLANGACASRTDEDVELNFKALLLTSLWGNRMDLSIWPAETEEDVESGQRAAEAMAEVIGSSSTMLLADHSERVWLEVSRRGGRMDLVLDNAGFELVTDLCLADFLVTSGLASKVVLHAKAYPVFVSDAMEKDVLGTIRELALAQGTGMEEAAARWRGHIEHGRWEVREDEFWCTPLAFWEMPDRITSHLEGSRMCFVKGDANYRRQLGERQWKHDTPFEDVSAYWGCPVCCLRTMKSEVACGISREDERRASEEDGSWLVSGRYGVVHART</sequence>
<dbReference type="Proteomes" id="UP001472866">
    <property type="component" value="Chromosome 01"/>
</dbReference>
<dbReference type="InterPro" id="IPR039763">
    <property type="entry name" value="ARMT1"/>
</dbReference>
<comment type="cofactor">
    <cofactor evidence="7">
        <name>Mn(2+)</name>
        <dbReference type="ChEBI" id="CHEBI:29035"/>
    </cofactor>
    <cofactor evidence="7">
        <name>Ni(2+)</name>
        <dbReference type="ChEBI" id="CHEBI:49786"/>
    </cofactor>
</comment>
<dbReference type="GO" id="GO:0016791">
    <property type="term" value="F:phosphatase activity"/>
    <property type="evidence" value="ECO:0007669"/>
    <property type="project" value="TreeGrafter"/>
</dbReference>
<dbReference type="Pfam" id="PF01937">
    <property type="entry name" value="ARMT1-like_dom"/>
    <property type="match status" value="1"/>
</dbReference>
<evidence type="ECO:0000256" key="2">
    <source>
        <dbReference type="ARBA" id="ARBA00009519"/>
    </source>
</evidence>
<name>A0AAX4P030_9CHLO</name>
<gene>
    <name evidence="9" type="ORF">HKI87_01g09560</name>
</gene>
<comment type="function">
    <text evidence="7">Metal-dependent phosphatase that shows phosphatase activity against several substrates, including fructose-1-phosphate and fructose-6-phosphate. Its preference for fructose-1-phosphate, a strong glycating agent that causes DNA damage rather than a canonical yeast metabolite, suggests a damage-control function in hexose phosphate metabolism.</text>
</comment>
<proteinExistence type="inferred from homology"/>
<evidence type="ECO:0000313" key="9">
    <source>
        <dbReference type="EMBL" id="WZN59430.1"/>
    </source>
</evidence>
<keyword evidence="10" id="KW-1185">Reference proteome</keyword>
<dbReference type="InterPro" id="IPR002791">
    <property type="entry name" value="ARMT1-like_metal-bd"/>
</dbReference>
<dbReference type="Gene3D" id="1.20.930.60">
    <property type="match status" value="1"/>
</dbReference>
<evidence type="ECO:0000259" key="8">
    <source>
        <dbReference type="Pfam" id="PF01937"/>
    </source>
</evidence>
<comment type="similarity">
    <text evidence="2 7">Belongs to the damage-control phosphatase family. Sugar phosphate phosphatase III subfamily.</text>
</comment>
<organism evidence="9 10">
    <name type="scientific">Chloropicon roscoffensis</name>
    <dbReference type="NCBI Taxonomy" id="1461544"/>
    <lineage>
        <taxon>Eukaryota</taxon>
        <taxon>Viridiplantae</taxon>
        <taxon>Chlorophyta</taxon>
        <taxon>Chloropicophyceae</taxon>
        <taxon>Chloropicales</taxon>
        <taxon>Chloropicaceae</taxon>
        <taxon>Chloropicon</taxon>
    </lineage>
</organism>
<evidence type="ECO:0000256" key="7">
    <source>
        <dbReference type="RuleBase" id="RU367030"/>
    </source>
</evidence>
<comment type="domain">
    <text evidence="7">Subfamily III proteins have a conserved RTxK motif about 40-50 residues from the C-terminus; the threonine may be replaced by serine or cysteine.</text>
</comment>